<feature type="domain" description="PA" evidence="12">
    <location>
        <begin position="408"/>
        <end position="499"/>
    </location>
</feature>
<dbReference type="Gene3D" id="3.50.30.30">
    <property type="match status" value="1"/>
</dbReference>
<keyword evidence="7" id="KW-0325">Glycoprotein</keyword>
<evidence type="ECO:0000256" key="6">
    <source>
        <dbReference type="ARBA" id="ARBA00022825"/>
    </source>
</evidence>
<dbReference type="PRINTS" id="PR00723">
    <property type="entry name" value="SUBTILISIN"/>
</dbReference>
<dbReference type="InterPro" id="IPR023828">
    <property type="entry name" value="Peptidase_S8_Ser-AS"/>
</dbReference>
<feature type="domain" description="Peptidase S8/S53" evidence="11">
    <location>
        <begin position="174"/>
        <end position="616"/>
    </location>
</feature>
<dbReference type="PROSITE" id="PS51892">
    <property type="entry name" value="SUBTILASE"/>
    <property type="match status" value="1"/>
</dbReference>
<dbReference type="InterPro" id="IPR037045">
    <property type="entry name" value="S8pro/Inhibitor_I9_sf"/>
</dbReference>
<comment type="subcellular location">
    <subcellularLocation>
        <location evidence="1">Secreted</location>
    </subcellularLocation>
</comment>
<dbReference type="Proteomes" id="UP001589613">
    <property type="component" value="Unassembled WGS sequence"/>
</dbReference>
<dbReference type="PROSITE" id="PS00138">
    <property type="entry name" value="SUBTILASE_SER"/>
    <property type="match status" value="1"/>
</dbReference>
<comment type="similarity">
    <text evidence="2 8 9">Belongs to the peptidase S8 family.</text>
</comment>
<dbReference type="CDD" id="cd02120">
    <property type="entry name" value="PA_subtilisin_like"/>
    <property type="match status" value="1"/>
</dbReference>
<dbReference type="InterPro" id="IPR045051">
    <property type="entry name" value="SBT"/>
</dbReference>
<feature type="domain" description="Inhibitor I9" evidence="13">
    <location>
        <begin position="42"/>
        <end position="145"/>
    </location>
</feature>
<gene>
    <name evidence="15" type="ORF">ACFFN0_05155</name>
</gene>
<evidence type="ECO:0000256" key="2">
    <source>
        <dbReference type="ARBA" id="ARBA00011073"/>
    </source>
</evidence>
<dbReference type="InterPro" id="IPR041469">
    <property type="entry name" value="Subtilisin-like_FN3"/>
</dbReference>
<dbReference type="Pfam" id="PF05922">
    <property type="entry name" value="Inhibitor_I9"/>
    <property type="match status" value="1"/>
</dbReference>
<feature type="active site" description="Charge relay system" evidence="8">
    <location>
        <position position="183"/>
    </location>
</feature>
<evidence type="ECO:0000256" key="10">
    <source>
        <dbReference type="SAM" id="SignalP"/>
    </source>
</evidence>
<dbReference type="PROSITE" id="PS00136">
    <property type="entry name" value="SUBTILASE_ASP"/>
    <property type="match status" value="1"/>
</dbReference>
<evidence type="ECO:0000256" key="5">
    <source>
        <dbReference type="ARBA" id="ARBA00022801"/>
    </source>
</evidence>
<proteinExistence type="inferred from homology"/>
<evidence type="ECO:0000259" key="12">
    <source>
        <dbReference type="Pfam" id="PF02225"/>
    </source>
</evidence>
<organism evidence="15 16">
    <name type="scientific">Ornithinimicrobium kibberense</name>
    <dbReference type="NCBI Taxonomy" id="282060"/>
    <lineage>
        <taxon>Bacteria</taxon>
        <taxon>Bacillati</taxon>
        <taxon>Actinomycetota</taxon>
        <taxon>Actinomycetes</taxon>
        <taxon>Micrococcales</taxon>
        <taxon>Ornithinimicrobiaceae</taxon>
        <taxon>Ornithinimicrobium</taxon>
    </lineage>
</organism>
<feature type="chain" id="PRO_5047027114" evidence="10">
    <location>
        <begin position="31"/>
        <end position="986"/>
    </location>
</feature>
<dbReference type="Pfam" id="PF00082">
    <property type="entry name" value="Peptidase_S8"/>
    <property type="match status" value="1"/>
</dbReference>
<evidence type="ECO:0000256" key="4">
    <source>
        <dbReference type="ARBA" id="ARBA00022729"/>
    </source>
</evidence>
<keyword evidence="6 8" id="KW-0720">Serine protease</keyword>
<feature type="active site" description="Charge relay system" evidence="8">
    <location>
        <position position="249"/>
    </location>
</feature>
<evidence type="ECO:0000256" key="9">
    <source>
        <dbReference type="RuleBase" id="RU003355"/>
    </source>
</evidence>
<feature type="domain" description="Subtilisin-like protease fibronectin type-III" evidence="14">
    <location>
        <begin position="685"/>
        <end position="782"/>
    </location>
</feature>
<keyword evidence="3 8" id="KW-0645">Protease</keyword>
<evidence type="ECO:0000313" key="15">
    <source>
        <dbReference type="EMBL" id="MFB9731424.1"/>
    </source>
</evidence>
<evidence type="ECO:0000259" key="14">
    <source>
        <dbReference type="Pfam" id="PF17766"/>
    </source>
</evidence>
<dbReference type="InterPro" id="IPR034197">
    <property type="entry name" value="Peptidases_S8_3"/>
</dbReference>
<evidence type="ECO:0000256" key="8">
    <source>
        <dbReference type="PROSITE-ProRule" id="PRU01240"/>
    </source>
</evidence>
<dbReference type="Gene3D" id="3.40.50.200">
    <property type="entry name" value="Peptidase S8/S53 domain"/>
    <property type="match status" value="1"/>
</dbReference>
<keyword evidence="5 8" id="KW-0378">Hydrolase</keyword>
<reference evidence="15 16" key="1">
    <citation type="submission" date="2024-09" db="EMBL/GenBank/DDBJ databases">
        <authorList>
            <person name="Sun Q."/>
            <person name="Mori K."/>
        </authorList>
    </citation>
    <scope>NUCLEOTIDE SEQUENCE [LARGE SCALE GENOMIC DNA]</scope>
    <source>
        <strain evidence="15 16">JCM 12763</strain>
    </source>
</reference>
<name>A0ABV5V0U3_9MICO</name>
<sequence length="986" mass="101898">MTSPRRGARVAAFATAATVVVSPLALSANAAPQLQVDQSRKTYIVQLEAAPVASYTGGVAGIPATKPAKGEKVDTESANARAYEMHLRNEQAKALRQAGLPAEAKVHEFTVAINGFTADLTASEAAKLSKTTGVVNVWEDELRHADTVSTPDYLGMTGANGVWQEQFGGDADAGKGIVVGVIDTGIDPDNPSFAQIDKVKKPKGKFKCATPRDPEFKCSKKIVGARYYGTEYDNNVAYDYESPRDMNGHGSHTAGTAVGNHGVEMSIMGTDLGAGSGMAPAAHVAVYKALWQTADGNGSGTSSGLVAAIDDAVADGVDVINYSVSGSSTYVVTADELAFLGAADAGVFVSTSAGNSGDTVGTSSVAHNSPWTMTVAASTHNRGAEKTVTLGNGEVYEGVGVGEAVGPAPLVYAGDIPAADSESADAALCYPGSLDATEAAEKIVICDRGAIARVDKSLAVKQAGGIGMIQANNNDVESLNADFHHVPSIHVDGTDGAEIKAYEDLVGVEATATISAMSTDPVDAPSMAGFSSYGPALAGGGDLLKPDITAPGVDVAAAYHEDPETGEPTFNQISGTSMSAPHIAGLAALLKQKNPTWSPMAVKSAMMTTARQTTDAGQPIQWAGGDATPLNFGSGEVVPTRSYNPGLVYDSDWQDWYAYACSIDQLQLVGGAGYCAAQEPMNPSDLNYPSIAVGDLTGTQTVTRTVTNVGQGAMTYTARVDVPAGTTVDVNPSTLTVPAGGEADFEVTITRTDAALEEYTFGALTWVPSDSVVSEVRSPIAVRPVGVAAPVEVAGTGTDGSTDLSVTTGFTGTLNTSVSGLLPSTATDMTVESGPTLQDGYEAFEVPEGIDVLRFATYREEVDAADIDLNLYTYDGEFLYPVAGSGSASSTEMITVEDPEAATYVLAVDVWSEEPVSSLKLHSWQLSDIDEGNLTVEPDSVPVTMTETTTLTATWSGLDASERYLGQVNFLDGTTLAGSTLVTVNP</sequence>
<feature type="active site" description="Charge relay system" evidence="8">
    <location>
        <position position="577"/>
    </location>
</feature>
<dbReference type="EMBL" id="JBHMAX010000010">
    <property type="protein sequence ID" value="MFB9731424.1"/>
    <property type="molecule type" value="Genomic_DNA"/>
</dbReference>
<feature type="signal peptide" evidence="10">
    <location>
        <begin position="1"/>
        <end position="30"/>
    </location>
</feature>
<dbReference type="InterPro" id="IPR023827">
    <property type="entry name" value="Peptidase_S8_Asp-AS"/>
</dbReference>
<dbReference type="Pfam" id="PF02225">
    <property type="entry name" value="PA"/>
    <property type="match status" value="1"/>
</dbReference>
<dbReference type="InterPro" id="IPR000209">
    <property type="entry name" value="Peptidase_S8/S53_dom"/>
</dbReference>
<accession>A0ABV5V0U3</accession>
<dbReference type="InterPro" id="IPR036852">
    <property type="entry name" value="Peptidase_S8/S53_dom_sf"/>
</dbReference>
<dbReference type="InterPro" id="IPR015500">
    <property type="entry name" value="Peptidase_S8_subtilisin-rel"/>
</dbReference>
<evidence type="ECO:0000313" key="16">
    <source>
        <dbReference type="Proteomes" id="UP001589613"/>
    </source>
</evidence>
<dbReference type="CDD" id="cd04852">
    <property type="entry name" value="Peptidases_S8_3"/>
    <property type="match status" value="1"/>
</dbReference>
<evidence type="ECO:0000259" key="13">
    <source>
        <dbReference type="Pfam" id="PF05922"/>
    </source>
</evidence>
<evidence type="ECO:0000256" key="3">
    <source>
        <dbReference type="ARBA" id="ARBA00022670"/>
    </source>
</evidence>
<evidence type="ECO:0000259" key="11">
    <source>
        <dbReference type="Pfam" id="PF00082"/>
    </source>
</evidence>
<dbReference type="InterPro" id="IPR003137">
    <property type="entry name" value="PA_domain"/>
</dbReference>
<dbReference type="Gene3D" id="3.30.70.80">
    <property type="entry name" value="Peptidase S8 propeptide/proteinase inhibitor I9"/>
    <property type="match status" value="1"/>
</dbReference>
<evidence type="ECO:0000256" key="1">
    <source>
        <dbReference type="ARBA" id="ARBA00004613"/>
    </source>
</evidence>
<dbReference type="RefSeq" id="WP_141337185.1">
    <property type="nucleotide sequence ID" value="NZ_JBHMAX010000010.1"/>
</dbReference>
<dbReference type="SUPFAM" id="SSF52743">
    <property type="entry name" value="Subtilisin-like"/>
    <property type="match status" value="1"/>
</dbReference>
<dbReference type="PANTHER" id="PTHR10795">
    <property type="entry name" value="PROPROTEIN CONVERTASE SUBTILISIN/KEXIN"/>
    <property type="match status" value="1"/>
</dbReference>
<dbReference type="Gene3D" id="2.60.40.2310">
    <property type="match status" value="1"/>
</dbReference>
<dbReference type="Pfam" id="PF17766">
    <property type="entry name" value="fn3_6"/>
    <property type="match status" value="1"/>
</dbReference>
<evidence type="ECO:0000256" key="7">
    <source>
        <dbReference type="ARBA" id="ARBA00023180"/>
    </source>
</evidence>
<dbReference type="InterPro" id="IPR010259">
    <property type="entry name" value="S8pro/Inhibitor_I9"/>
</dbReference>
<keyword evidence="16" id="KW-1185">Reference proteome</keyword>
<keyword evidence="4 10" id="KW-0732">Signal</keyword>
<protein>
    <submittedName>
        <fullName evidence="15">S8 family serine peptidase</fullName>
    </submittedName>
</protein>
<comment type="caution">
    <text evidence="15">The sequence shown here is derived from an EMBL/GenBank/DDBJ whole genome shotgun (WGS) entry which is preliminary data.</text>
</comment>